<proteinExistence type="predicted"/>
<evidence type="ECO:0000256" key="1">
    <source>
        <dbReference type="SAM" id="MobiDB-lite"/>
    </source>
</evidence>
<dbReference type="Proteomes" id="UP000501452">
    <property type="component" value="Chromosome"/>
</dbReference>
<feature type="transmembrane region" description="Helical" evidence="2">
    <location>
        <begin position="63"/>
        <end position="85"/>
    </location>
</feature>
<evidence type="ECO:0008006" key="5">
    <source>
        <dbReference type="Google" id="ProtNLM"/>
    </source>
</evidence>
<dbReference type="RefSeq" id="WP_166175461.1">
    <property type="nucleotide sequence ID" value="NZ_CP045119.1"/>
</dbReference>
<dbReference type="AlphaFoldDB" id="A0A6G8Q8M2"/>
<accession>A0A6G8Q8M2</accession>
<evidence type="ECO:0000256" key="2">
    <source>
        <dbReference type="SAM" id="Phobius"/>
    </source>
</evidence>
<reference evidence="3 4" key="1">
    <citation type="submission" date="2019-10" db="EMBL/GenBank/DDBJ databases">
        <title>Rubrobacter sp nov SCSIO 52090 isolated from a deep-sea sediment in the South China Sea.</title>
        <authorList>
            <person name="Chen R.W."/>
        </authorList>
    </citation>
    <scope>NUCLEOTIDE SEQUENCE [LARGE SCALE GENOMIC DNA]</scope>
    <source>
        <strain evidence="3 4">SCSIO 52909</strain>
    </source>
</reference>
<name>A0A6G8Q8M2_9ACTN</name>
<keyword evidence="2" id="KW-0472">Membrane</keyword>
<gene>
    <name evidence="3" type="ORF">GBA63_09065</name>
</gene>
<keyword evidence="2" id="KW-1133">Transmembrane helix</keyword>
<protein>
    <recommendedName>
        <fullName evidence="5">Zinc ribbon domain-containing protein</fullName>
    </recommendedName>
</protein>
<dbReference type="EMBL" id="CP045119">
    <property type="protein sequence ID" value="QIN82782.1"/>
    <property type="molecule type" value="Genomic_DNA"/>
</dbReference>
<feature type="region of interest" description="Disordered" evidence="1">
    <location>
        <begin position="413"/>
        <end position="438"/>
    </location>
</feature>
<keyword evidence="2" id="KW-0812">Transmembrane</keyword>
<dbReference type="KEGG" id="rub:GBA63_09065"/>
<evidence type="ECO:0000313" key="3">
    <source>
        <dbReference type="EMBL" id="QIN82782.1"/>
    </source>
</evidence>
<sequence>MNRDNRTAYCGQCGNAVEPGDRFCGTCGAAVATGASDDTQVIPRSVAAAQGVAHTNRRGRRRWVNMAAVSLILLLGIGAITALAIGGGPEFLGMSDQQPADDREVDLPKGDKSVAGQRAVSADSPPDPAFEHLLPSIEGTTDAPVMLSAELPDDMDLPAIDGYYSGDGYGIVFPYGPSETTTMASNADTLGTLTVYPEDEDVANEYFDAERIDEVALPDGTKATLRYMVPAGRAGSQGPFWEGKFDKAGFTYNLKVVKPNEVGEEEVRQALSTMVLVPEAGGQEPSWMSDGEISSLEEFGREYDEAVRREDWEETYEMLDGSSQEEFTEDEWAEGQQALADESGVPASLESVSVTQEEEATDVPVDVNLAYEDGSQETILAGIPLVMEDPADSGGPRRYLTEEEISELDGLLTSSEPTTFSSPEPTTQEPTDFGVSPGGEDEVREAVEQYYYAVDYESWDTTYYNLDAESKALFTEEEWIAKNRWYAEIEGLELDSMSVDVTMDGEERAEVTVDRTFADGTSITRDTVFVWEGYWRHHLTEEEKEIFMPGVPYEEFVEAQ</sequence>
<keyword evidence="4" id="KW-1185">Reference proteome</keyword>
<evidence type="ECO:0000313" key="4">
    <source>
        <dbReference type="Proteomes" id="UP000501452"/>
    </source>
</evidence>
<feature type="compositionally biased region" description="Basic and acidic residues" evidence="1">
    <location>
        <begin position="100"/>
        <end position="112"/>
    </location>
</feature>
<feature type="region of interest" description="Disordered" evidence="1">
    <location>
        <begin position="94"/>
        <end position="128"/>
    </location>
</feature>
<feature type="compositionally biased region" description="Low complexity" evidence="1">
    <location>
        <begin position="413"/>
        <end position="431"/>
    </location>
</feature>
<organism evidence="3 4">
    <name type="scientific">Rubrobacter tropicus</name>
    <dbReference type="NCBI Taxonomy" id="2653851"/>
    <lineage>
        <taxon>Bacteria</taxon>
        <taxon>Bacillati</taxon>
        <taxon>Actinomycetota</taxon>
        <taxon>Rubrobacteria</taxon>
        <taxon>Rubrobacterales</taxon>
        <taxon>Rubrobacteraceae</taxon>
        <taxon>Rubrobacter</taxon>
    </lineage>
</organism>